<dbReference type="InterPro" id="IPR029044">
    <property type="entry name" value="Nucleotide-diphossugar_trans"/>
</dbReference>
<dbReference type="SUPFAM" id="SSF53448">
    <property type="entry name" value="Nucleotide-diphospho-sugar transferases"/>
    <property type="match status" value="1"/>
</dbReference>
<dbReference type="Pfam" id="PF00535">
    <property type="entry name" value="Glycos_transf_2"/>
    <property type="match status" value="1"/>
</dbReference>
<reference evidence="2 3" key="1">
    <citation type="submission" date="2018-09" db="EMBL/GenBank/DDBJ databases">
        <authorList>
            <person name="Li J."/>
        </authorList>
    </citation>
    <scope>NUCLEOTIDE SEQUENCE [LARGE SCALE GENOMIC DNA]</scope>
    <source>
        <strain evidence="2 3">2129</strain>
    </source>
</reference>
<dbReference type="EMBL" id="CP032514">
    <property type="protein sequence ID" value="AYD89961.1"/>
    <property type="molecule type" value="Genomic_DNA"/>
</dbReference>
<sequence length="344" mass="38974">MAPLPPSAPLLTLVVPAYNAQDYVTRCLNTLVGHAEVEVVVVDDGSTDSTPALLDDYARREPRLVVVHQQNKGHGGAVNTGLARARGTWVKVVDSDDALDRASLLRLLSHLRRWRQAGQKPDLVVTNFTYVREGSRLRRHSVRYRGILPQGRVGTWSDVGRFRPDQYLMMHSLTYRTQVLRDSGTRLPEHCFYVDTLYSFQPLASVRSLTYLDLDLYLYTVGRQGQSVADEVIIRRLDQHDRVNALMLESMPRAHEVPPELMRYLVHIYTMSCVVITTMALRSGTPENLAIREGLWQRLDARRPDISVRVRRSLMGRLMNLPGRAGSRVPVAGYQVARRILALN</sequence>
<dbReference type="PANTHER" id="PTHR22916:SF3">
    <property type="entry name" value="UDP-GLCNAC:BETAGAL BETA-1,3-N-ACETYLGLUCOSAMINYLTRANSFERASE-LIKE PROTEIN 1"/>
    <property type="match status" value="1"/>
</dbReference>
<evidence type="ECO:0000259" key="1">
    <source>
        <dbReference type="Pfam" id="PF00535"/>
    </source>
</evidence>
<gene>
    <name evidence="2" type="ORF">D5R93_07870</name>
</gene>
<dbReference type="CDD" id="cd00761">
    <property type="entry name" value="Glyco_tranf_GTA_type"/>
    <property type="match status" value="1"/>
</dbReference>
<dbReference type="PANTHER" id="PTHR22916">
    <property type="entry name" value="GLYCOSYLTRANSFERASE"/>
    <property type="match status" value="1"/>
</dbReference>
<keyword evidence="3" id="KW-1185">Reference proteome</keyword>
<protein>
    <submittedName>
        <fullName evidence="2">Glycosyltransferase family 2 protein</fullName>
    </submittedName>
</protein>
<dbReference type="RefSeq" id="WP_120204640.1">
    <property type="nucleotide sequence ID" value="NZ_CP032514.1"/>
</dbReference>
<proteinExistence type="predicted"/>
<name>A0ABN5PT52_9ACTO</name>
<dbReference type="InterPro" id="IPR001173">
    <property type="entry name" value="Glyco_trans_2-like"/>
</dbReference>
<organism evidence="2 3">
    <name type="scientific">Actinomyces lilanjuaniae</name>
    <dbReference type="NCBI Taxonomy" id="2321394"/>
    <lineage>
        <taxon>Bacteria</taxon>
        <taxon>Bacillati</taxon>
        <taxon>Actinomycetota</taxon>
        <taxon>Actinomycetes</taxon>
        <taxon>Actinomycetales</taxon>
        <taxon>Actinomycetaceae</taxon>
        <taxon>Actinomyces</taxon>
    </lineage>
</organism>
<evidence type="ECO:0000313" key="3">
    <source>
        <dbReference type="Proteomes" id="UP000273001"/>
    </source>
</evidence>
<evidence type="ECO:0000313" key="2">
    <source>
        <dbReference type="EMBL" id="AYD89961.1"/>
    </source>
</evidence>
<dbReference type="Gene3D" id="3.90.550.10">
    <property type="entry name" value="Spore Coat Polysaccharide Biosynthesis Protein SpsA, Chain A"/>
    <property type="match status" value="1"/>
</dbReference>
<feature type="domain" description="Glycosyltransferase 2-like" evidence="1">
    <location>
        <begin position="13"/>
        <end position="155"/>
    </location>
</feature>
<dbReference type="Proteomes" id="UP000273001">
    <property type="component" value="Chromosome"/>
</dbReference>
<accession>A0ABN5PT52</accession>